<feature type="compositionally biased region" description="Polar residues" evidence="7">
    <location>
        <begin position="323"/>
        <end position="334"/>
    </location>
</feature>
<feature type="region of interest" description="Disordered" evidence="7">
    <location>
        <begin position="269"/>
        <end position="368"/>
    </location>
</feature>
<evidence type="ECO:0000259" key="8">
    <source>
        <dbReference type="PROSITE" id="PS51024"/>
    </source>
</evidence>
<feature type="compositionally biased region" description="Basic and acidic residues" evidence="7">
    <location>
        <begin position="216"/>
        <end position="229"/>
    </location>
</feature>
<comment type="caution">
    <text evidence="9">The sequence shown here is derived from an EMBL/GenBank/DDBJ whole genome shotgun (WGS) entry which is preliminary data.</text>
</comment>
<dbReference type="InterPro" id="IPR038603">
    <property type="entry name" value="Znf_FCS_sf"/>
</dbReference>
<protein>
    <submittedName>
        <fullName evidence="9">Polyhomeotic-like protein 3</fullName>
    </submittedName>
</protein>
<feature type="compositionally biased region" description="Polar residues" evidence="7">
    <location>
        <begin position="183"/>
        <end position="215"/>
    </location>
</feature>
<evidence type="ECO:0000256" key="6">
    <source>
        <dbReference type="PROSITE-ProRule" id="PRU00367"/>
    </source>
</evidence>
<sequence>MAEAELKDHSTAMDSEPNPGTSSASTTTSSTTTTTITTSSSRMQQPQISVYSGSDRHAVQVIQQALHRPPSSAAQYLQQMYAAQQQHLMLHTAALQQQHLSSSQLQSLAAVQASLSSGRPSTSPTGSVTQQSSMSQTSLIFTPATTVAAVQSDIPVVSSSSSSCQSAATQVQNLTLRSQKLGVLSSSQNGPPKSTSQTQSLTICHNKTTVTSSKISQRDPSPENNRKGESPSLESRSTAVTRTSSIHQLIAPASYPPIQPHPLIKHQQIPLHSSPPKVSHHQLILQQQQQQIQPITLQNPTQDPPPSQHCIPLQNHGLPPAPSNAQSQHCSPIQSHPPPLTMSPSQSQSAQQSVVVSPPPPHSPSQSPTIIIHPQALIQPHPLVSSALQPGPNLQQSTANQVQPTAPLNLPSHLPLSASPVVHIGPVQQSALVSPGQQIVSPASHQQYSTLQSSPIPIATPPQMSTSPPAQIPPLPLQSMQSLQVQPEILSQGQVLVQNALVSEEELPAAEALVQLPFQTLPPPQTVAVNLQVQPPAPVDPPVVYQVEDVCEEEMPEESDECVRMDRTPPPPTLSPAAITVGREDLTSEHPLLEQVELPAVASVSASVIKSPSDPSHVSVPPPPLLLPAATTRSNSASVPSSIPSIENKPPQAIVKPQILTHVIEGFVIQEGLEPFPVSRSSLLIEQPVKKRPLLDNQVINSVCVQPELQNNTKHADNSSDTEMEDMIAEETLEEMDSELLKCEFCGKMGYANEFLRSKRFCTMSCAKRYNVSCSKKFALSRWNRKPDNQSLGHRGRRPSGPDGAAREHILRQKKTWLLMKILCHLL</sequence>
<keyword evidence="3 6" id="KW-0863">Zinc-finger</keyword>
<keyword evidence="2" id="KW-0479">Metal-binding</keyword>
<keyword evidence="5" id="KW-0539">Nucleus</keyword>
<accession>A0A834B1L9</accession>
<feature type="compositionally biased region" description="Polar residues" evidence="7">
    <location>
        <begin position="232"/>
        <end position="242"/>
    </location>
</feature>
<dbReference type="PROSITE" id="PS51024">
    <property type="entry name" value="ZF_FCS"/>
    <property type="match status" value="1"/>
</dbReference>
<gene>
    <name evidence="9" type="ORF">HJG60_014879</name>
</gene>
<dbReference type="AlphaFoldDB" id="A0A834B1L9"/>
<dbReference type="EMBL" id="JABVXQ010000003">
    <property type="protein sequence ID" value="KAF6120959.1"/>
    <property type="molecule type" value="Genomic_DNA"/>
</dbReference>
<feature type="compositionally biased region" description="Low complexity" evidence="7">
    <location>
        <begin position="282"/>
        <end position="301"/>
    </location>
</feature>
<reference evidence="9 10" key="1">
    <citation type="journal article" date="2020" name="Nature">
        <title>Six reference-quality genomes reveal evolution of bat adaptations.</title>
        <authorList>
            <person name="Jebb D."/>
            <person name="Huang Z."/>
            <person name="Pippel M."/>
            <person name="Hughes G.M."/>
            <person name="Lavrichenko K."/>
            <person name="Devanna P."/>
            <person name="Winkler S."/>
            <person name="Jermiin L.S."/>
            <person name="Skirmuntt E.C."/>
            <person name="Katzourakis A."/>
            <person name="Burkitt-Gray L."/>
            <person name="Ray D.A."/>
            <person name="Sullivan K.A.M."/>
            <person name="Roscito J.G."/>
            <person name="Kirilenko B.M."/>
            <person name="Davalos L.M."/>
            <person name="Corthals A.P."/>
            <person name="Power M.L."/>
            <person name="Jones G."/>
            <person name="Ransome R.D."/>
            <person name="Dechmann D.K.N."/>
            <person name="Locatelli A.G."/>
            <person name="Puechmaille S.J."/>
            <person name="Fedrigo O."/>
            <person name="Jarvis E.D."/>
            <person name="Hiller M."/>
            <person name="Vernes S.C."/>
            <person name="Myers E.W."/>
            <person name="Teeling E.C."/>
        </authorList>
    </citation>
    <scope>NUCLEOTIDE SEQUENCE [LARGE SCALE GENOMIC DNA]</scope>
    <source>
        <strain evidence="9">Bat1K_MPI-CBG_1</strain>
    </source>
</reference>
<dbReference type="FunFam" id="3.30.60.160:FF:000002">
    <property type="entry name" value="Polyhomeotic-like protein 2 isoform 1"/>
    <property type="match status" value="1"/>
</dbReference>
<evidence type="ECO:0000256" key="7">
    <source>
        <dbReference type="SAM" id="MobiDB-lite"/>
    </source>
</evidence>
<dbReference type="GO" id="GO:0008270">
    <property type="term" value="F:zinc ion binding"/>
    <property type="evidence" value="ECO:0007669"/>
    <property type="project" value="UniProtKB-KW"/>
</dbReference>
<evidence type="ECO:0000256" key="2">
    <source>
        <dbReference type="ARBA" id="ARBA00022723"/>
    </source>
</evidence>
<dbReference type="Pfam" id="PF21319">
    <property type="entry name" value="zf-FCS_1"/>
    <property type="match status" value="1"/>
</dbReference>
<feature type="compositionally biased region" description="Basic and acidic residues" evidence="7">
    <location>
        <begin position="1"/>
        <end position="11"/>
    </location>
</feature>
<dbReference type="GO" id="GO:0005634">
    <property type="term" value="C:nucleus"/>
    <property type="evidence" value="ECO:0007669"/>
    <property type="project" value="UniProtKB-SubCell"/>
</dbReference>
<dbReference type="InterPro" id="IPR012313">
    <property type="entry name" value="Znf_FCS"/>
</dbReference>
<feature type="compositionally biased region" description="Low complexity" evidence="7">
    <location>
        <begin position="21"/>
        <end position="41"/>
    </location>
</feature>
<feature type="region of interest" description="Disordered" evidence="7">
    <location>
        <begin position="115"/>
        <end position="134"/>
    </location>
</feature>
<evidence type="ECO:0000256" key="5">
    <source>
        <dbReference type="ARBA" id="ARBA00023242"/>
    </source>
</evidence>
<comment type="subcellular location">
    <subcellularLocation>
        <location evidence="1">Nucleus</location>
    </subcellularLocation>
</comment>
<evidence type="ECO:0000256" key="3">
    <source>
        <dbReference type="ARBA" id="ARBA00022771"/>
    </source>
</evidence>
<proteinExistence type="predicted"/>
<feature type="compositionally biased region" description="Low complexity" evidence="7">
    <location>
        <begin position="343"/>
        <end position="356"/>
    </location>
</feature>
<evidence type="ECO:0000313" key="9">
    <source>
        <dbReference type="EMBL" id="KAF6120959.1"/>
    </source>
</evidence>
<evidence type="ECO:0000256" key="4">
    <source>
        <dbReference type="ARBA" id="ARBA00022833"/>
    </source>
</evidence>
<feature type="region of interest" description="Disordered" evidence="7">
    <location>
        <begin position="1"/>
        <end position="46"/>
    </location>
</feature>
<organism evidence="9 10">
    <name type="scientific">Phyllostomus discolor</name>
    <name type="common">pale spear-nosed bat</name>
    <dbReference type="NCBI Taxonomy" id="89673"/>
    <lineage>
        <taxon>Eukaryota</taxon>
        <taxon>Metazoa</taxon>
        <taxon>Chordata</taxon>
        <taxon>Craniata</taxon>
        <taxon>Vertebrata</taxon>
        <taxon>Euteleostomi</taxon>
        <taxon>Mammalia</taxon>
        <taxon>Eutheria</taxon>
        <taxon>Laurasiatheria</taxon>
        <taxon>Chiroptera</taxon>
        <taxon>Yangochiroptera</taxon>
        <taxon>Phyllostomidae</taxon>
        <taxon>Phyllostominae</taxon>
        <taxon>Phyllostomus</taxon>
    </lineage>
</organism>
<feature type="domain" description="FCS-type" evidence="8">
    <location>
        <begin position="734"/>
        <end position="768"/>
    </location>
</feature>
<name>A0A834B1L9_9CHIR</name>
<feature type="region of interest" description="Disordered" evidence="7">
    <location>
        <begin position="786"/>
        <end position="806"/>
    </location>
</feature>
<evidence type="ECO:0000313" key="10">
    <source>
        <dbReference type="Proteomes" id="UP000664940"/>
    </source>
</evidence>
<keyword evidence="4" id="KW-0862">Zinc</keyword>
<feature type="region of interest" description="Disordered" evidence="7">
    <location>
        <begin position="183"/>
        <end position="242"/>
    </location>
</feature>
<dbReference type="Gene3D" id="3.30.60.160">
    <property type="match status" value="1"/>
</dbReference>
<dbReference type="Proteomes" id="UP000664940">
    <property type="component" value="Unassembled WGS sequence"/>
</dbReference>
<evidence type="ECO:0000256" key="1">
    <source>
        <dbReference type="ARBA" id="ARBA00004123"/>
    </source>
</evidence>